<dbReference type="InterPro" id="IPR013763">
    <property type="entry name" value="Cyclin-like_dom"/>
</dbReference>
<protein>
    <recommendedName>
        <fullName evidence="6">Cyclin-like domain-containing protein</fullName>
    </recommendedName>
</protein>
<feature type="domain" description="Cyclin-like" evidence="6">
    <location>
        <begin position="314"/>
        <end position="406"/>
    </location>
</feature>
<dbReference type="InterPro" id="IPR006671">
    <property type="entry name" value="Cyclin_N"/>
</dbReference>
<evidence type="ECO:0000259" key="6">
    <source>
        <dbReference type="SMART" id="SM00385"/>
    </source>
</evidence>
<keyword evidence="3" id="KW-0131">Cell cycle</keyword>
<feature type="compositionally biased region" description="Polar residues" evidence="5">
    <location>
        <begin position="153"/>
        <end position="181"/>
    </location>
</feature>
<evidence type="ECO:0000256" key="3">
    <source>
        <dbReference type="ARBA" id="ARBA00023306"/>
    </source>
</evidence>
<dbReference type="InterPro" id="IPR039361">
    <property type="entry name" value="Cyclin"/>
</dbReference>
<dbReference type="EMBL" id="JBJQOH010000006">
    <property type="protein sequence ID" value="KAL3685234.1"/>
    <property type="molecule type" value="Genomic_DNA"/>
</dbReference>
<dbReference type="GO" id="GO:0051301">
    <property type="term" value="P:cell division"/>
    <property type="evidence" value="ECO:0007669"/>
    <property type="project" value="UniProtKB-KW"/>
</dbReference>
<dbReference type="SUPFAM" id="SSF47954">
    <property type="entry name" value="Cyclin-like"/>
    <property type="match status" value="1"/>
</dbReference>
<sequence>MCVREIMRGGGSCQRSKKPTFKPKSRRSNRCKLLMSRESSVDQNSSSSNMEMVDLLCTELLPGLDSEKCHPALAGVMINRPRHALIPVNVSPPLTVKTTAAAGVLINFPLLRSSLSDVICSPAELQSNHLTCSDSFSNYSSPRSESDVDIDSHSSWSSPYDISPRSGSNSEIGSGRVQSPSCREGERPQTSSNYSIGSQSPHGRIIDSEFEDGASSSFLDRCSSVKYSFKRSSKAYSADQTQAGCRLRSRDHDFCTTGSTSATFREITGSMLEREMETCYQLPKTYIDKLMQNSCDQKSGQQNELRATRRRIVNWIFQVVRLLDLSFLAAAHAVSLLDRYLAHTLFSIQQGKGKTSIPLAAAACIWITAKLEDTSAADRYLPCIRGLCLYEFEEERIRQMEVSVLKCLGWRMLGATACDFLATMIAQLPAFGLPSHVLQPLGDRSEQIIQEILSEVEHLAYQPSVVGVSVMQYLLEECAPMHTAYIMEAFCLALKLDMV</sequence>
<feature type="compositionally biased region" description="Polar residues" evidence="5">
    <location>
        <begin position="188"/>
        <end position="201"/>
    </location>
</feature>
<dbReference type="InterPro" id="IPR036915">
    <property type="entry name" value="Cyclin-like_sf"/>
</dbReference>
<evidence type="ECO:0000256" key="1">
    <source>
        <dbReference type="ARBA" id="ARBA00022618"/>
    </source>
</evidence>
<keyword evidence="2 4" id="KW-0195">Cyclin</keyword>
<name>A0ABD3H775_9MARC</name>
<evidence type="ECO:0000256" key="4">
    <source>
        <dbReference type="RuleBase" id="RU000383"/>
    </source>
</evidence>
<dbReference type="AlphaFoldDB" id="A0ABD3H775"/>
<evidence type="ECO:0000256" key="2">
    <source>
        <dbReference type="ARBA" id="ARBA00023127"/>
    </source>
</evidence>
<evidence type="ECO:0000313" key="8">
    <source>
        <dbReference type="Proteomes" id="UP001633002"/>
    </source>
</evidence>
<dbReference type="Proteomes" id="UP001633002">
    <property type="component" value="Unassembled WGS sequence"/>
</dbReference>
<comment type="similarity">
    <text evidence="4">Belongs to the cyclin family.</text>
</comment>
<dbReference type="PROSITE" id="PS00292">
    <property type="entry name" value="CYCLINS"/>
    <property type="match status" value="1"/>
</dbReference>
<evidence type="ECO:0000313" key="7">
    <source>
        <dbReference type="EMBL" id="KAL3685234.1"/>
    </source>
</evidence>
<evidence type="ECO:0000256" key="5">
    <source>
        <dbReference type="SAM" id="MobiDB-lite"/>
    </source>
</evidence>
<keyword evidence="8" id="KW-1185">Reference proteome</keyword>
<accession>A0ABD3H775</accession>
<organism evidence="7 8">
    <name type="scientific">Riccia sorocarpa</name>
    <dbReference type="NCBI Taxonomy" id="122646"/>
    <lineage>
        <taxon>Eukaryota</taxon>
        <taxon>Viridiplantae</taxon>
        <taxon>Streptophyta</taxon>
        <taxon>Embryophyta</taxon>
        <taxon>Marchantiophyta</taxon>
        <taxon>Marchantiopsida</taxon>
        <taxon>Marchantiidae</taxon>
        <taxon>Marchantiales</taxon>
        <taxon>Ricciaceae</taxon>
        <taxon>Riccia</taxon>
    </lineage>
</organism>
<feature type="compositionally biased region" description="Basic residues" evidence="5">
    <location>
        <begin position="15"/>
        <end position="28"/>
    </location>
</feature>
<dbReference type="PANTHER" id="PTHR10177">
    <property type="entry name" value="CYCLINS"/>
    <property type="match status" value="1"/>
</dbReference>
<gene>
    <name evidence="7" type="ORF">R1sor_003256</name>
</gene>
<dbReference type="InterPro" id="IPR048258">
    <property type="entry name" value="Cyclins_cyclin-box"/>
</dbReference>
<dbReference type="SMART" id="SM00385">
    <property type="entry name" value="CYCLIN"/>
    <property type="match status" value="1"/>
</dbReference>
<keyword evidence="1" id="KW-0132">Cell division</keyword>
<feature type="region of interest" description="Disordered" evidence="5">
    <location>
        <begin position="1"/>
        <end position="28"/>
    </location>
</feature>
<feature type="region of interest" description="Disordered" evidence="5">
    <location>
        <begin position="143"/>
        <end position="205"/>
    </location>
</feature>
<dbReference type="Gene3D" id="1.10.472.10">
    <property type="entry name" value="Cyclin-like"/>
    <property type="match status" value="2"/>
</dbReference>
<reference evidence="7 8" key="1">
    <citation type="submission" date="2024-09" db="EMBL/GenBank/DDBJ databases">
        <title>Chromosome-scale assembly of Riccia sorocarpa.</title>
        <authorList>
            <person name="Paukszto L."/>
        </authorList>
    </citation>
    <scope>NUCLEOTIDE SEQUENCE [LARGE SCALE GENOMIC DNA]</scope>
    <source>
        <strain evidence="7">LP-2024</strain>
        <tissue evidence="7">Aerial parts of the thallus</tissue>
    </source>
</reference>
<proteinExistence type="inferred from homology"/>
<dbReference type="Pfam" id="PF00134">
    <property type="entry name" value="Cyclin_N"/>
    <property type="match status" value="1"/>
</dbReference>
<comment type="caution">
    <text evidence="7">The sequence shown here is derived from an EMBL/GenBank/DDBJ whole genome shotgun (WGS) entry which is preliminary data.</text>
</comment>